<dbReference type="Gene3D" id="1.20.1250.20">
    <property type="entry name" value="MFS general substrate transporter like domains"/>
    <property type="match status" value="1"/>
</dbReference>
<accession>A0AAF3F2P1</accession>
<dbReference type="Pfam" id="PF00083">
    <property type="entry name" value="Sugar_tr"/>
    <property type="match status" value="1"/>
</dbReference>
<dbReference type="GO" id="GO:0016020">
    <property type="term" value="C:membrane"/>
    <property type="evidence" value="ECO:0007669"/>
    <property type="project" value="UniProtKB-SubCell"/>
</dbReference>
<dbReference type="GO" id="GO:0022857">
    <property type="term" value="F:transmembrane transporter activity"/>
    <property type="evidence" value="ECO:0007669"/>
    <property type="project" value="InterPro"/>
</dbReference>
<evidence type="ECO:0000256" key="5">
    <source>
        <dbReference type="SAM" id="Phobius"/>
    </source>
</evidence>
<evidence type="ECO:0000256" key="1">
    <source>
        <dbReference type="ARBA" id="ARBA00004141"/>
    </source>
</evidence>
<keyword evidence="2 5" id="KW-0812">Transmembrane</keyword>
<dbReference type="SUPFAM" id="SSF103473">
    <property type="entry name" value="MFS general substrate transporter"/>
    <property type="match status" value="1"/>
</dbReference>
<evidence type="ECO:0000313" key="6">
    <source>
        <dbReference type="Proteomes" id="UP000887575"/>
    </source>
</evidence>
<dbReference type="InterPro" id="IPR005828">
    <property type="entry name" value="MFS_sugar_transport-like"/>
</dbReference>
<dbReference type="AlphaFoldDB" id="A0AAF3F2P1"/>
<evidence type="ECO:0000256" key="4">
    <source>
        <dbReference type="ARBA" id="ARBA00023136"/>
    </source>
</evidence>
<organism evidence="6 7">
    <name type="scientific">Mesorhabditis belari</name>
    <dbReference type="NCBI Taxonomy" id="2138241"/>
    <lineage>
        <taxon>Eukaryota</taxon>
        <taxon>Metazoa</taxon>
        <taxon>Ecdysozoa</taxon>
        <taxon>Nematoda</taxon>
        <taxon>Chromadorea</taxon>
        <taxon>Rhabditida</taxon>
        <taxon>Rhabditina</taxon>
        <taxon>Rhabditomorpha</taxon>
        <taxon>Rhabditoidea</taxon>
        <taxon>Rhabditidae</taxon>
        <taxon>Mesorhabditinae</taxon>
        <taxon>Mesorhabditis</taxon>
    </lineage>
</organism>
<feature type="transmembrane region" description="Helical" evidence="5">
    <location>
        <begin position="264"/>
        <end position="285"/>
    </location>
</feature>
<keyword evidence="4 5" id="KW-0472">Membrane</keyword>
<feature type="transmembrane region" description="Helical" evidence="5">
    <location>
        <begin position="325"/>
        <end position="346"/>
    </location>
</feature>
<evidence type="ECO:0000256" key="3">
    <source>
        <dbReference type="ARBA" id="ARBA00022989"/>
    </source>
</evidence>
<feature type="transmembrane region" description="Helical" evidence="5">
    <location>
        <begin position="202"/>
        <end position="222"/>
    </location>
</feature>
<evidence type="ECO:0008006" key="8">
    <source>
        <dbReference type="Google" id="ProtNLM"/>
    </source>
</evidence>
<keyword evidence="6" id="KW-1185">Reference proteome</keyword>
<feature type="transmembrane region" description="Helical" evidence="5">
    <location>
        <begin position="234"/>
        <end position="252"/>
    </location>
</feature>
<dbReference type="InterPro" id="IPR036259">
    <property type="entry name" value="MFS_trans_sf"/>
</dbReference>
<name>A0AAF3F2P1_9BILA</name>
<feature type="transmembrane region" description="Helical" evidence="5">
    <location>
        <begin position="57"/>
        <end position="79"/>
    </location>
</feature>
<reference evidence="7" key="1">
    <citation type="submission" date="2024-02" db="UniProtKB">
        <authorList>
            <consortium name="WormBaseParasite"/>
        </authorList>
    </citation>
    <scope>IDENTIFICATION</scope>
</reference>
<comment type="subcellular location">
    <subcellularLocation>
        <location evidence="1">Membrane</location>
        <topology evidence="1">Multi-pass membrane protein</topology>
    </subcellularLocation>
</comment>
<dbReference type="WBParaSite" id="MBELARI_LOCUS20797">
    <property type="protein sequence ID" value="MBELARI_LOCUS20797"/>
    <property type="gene ID" value="MBELARI_LOCUS20797"/>
</dbReference>
<feature type="transmembrane region" description="Helical" evidence="5">
    <location>
        <begin position="297"/>
        <end position="319"/>
    </location>
</feature>
<feature type="transmembrane region" description="Helical" evidence="5">
    <location>
        <begin position="91"/>
        <end position="110"/>
    </location>
</feature>
<keyword evidence="3 5" id="KW-1133">Transmembrane helix</keyword>
<protein>
    <recommendedName>
        <fullName evidence="8">Major facilitator superfamily (MFS) profile domain-containing protein</fullName>
    </recommendedName>
</protein>
<evidence type="ECO:0000256" key="2">
    <source>
        <dbReference type="ARBA" id="ARBA00022692"/>
    </source>
</evidence>
<dbReference type="Proteomes" id="UP000887575">
    <property type="component" value="Unassembled WGS sequence"/>
</dbReference>
<sequence>MFISVLMTGVLGWVSSFATSLTWFTFWRTLLSFFNTGHIVIVMVYMCEKFPRQHRMWLNFVFSWSPNLMFASIIAYYSVDWRTFSRSLNSLAFIAAILLYFCEESIYWLVRKGRIDEAEKAMKRIYRINGEDLDLKSLKFVLQQEKQQFEAKKSTGSYFFHHLFCTWRLMGYSFTMILSYFAVSIINYGIMFNMEHLEGSIFFNTIFIGCFRYVLNVISAAVDYNYPRVGRKTAHMFFSAYTVVAIAIALVIEMFDIDSLSSIVRYLVMSAGSMVAQIYVVNGVTCSEIYPTAVRNIAYATTQISGSIGSILGPQLFHLSSIFELLPYLVMLALQFGETFCVTVLVPESKGRPMADSMPEVNERFRLCRPKVVIDDEEIKKVSRLTPALPQNENIA</sequence>
<dbReference type="PANTHER" id="PTHR24064">
    <property type="entry name" value="SOLUTE CARRIER FAMILY 22 MEMBER"/>
    <property type="match status" value="1"/>
</dbReference>
<feature type="transmembrane region" description="Helical" evidence="5">
    <location>
        <begin position="169"/>
        <end position="190"/>
    </location>
</feature>
<evidence type="ECO:0000313" key="7">
    <source>
        <dbReference type="WBParaSite" id="MBELARI_LOCUS20797"/>
    </source>
</evidence>
<proteinExistence type="predicted"/>